<dbReference type="SUPFAM" id="SSF118215">
    <property type="entry name" value="Proton glutamate symport protein"/>
    <property type="match status" value="1"/>
</dbReference>
<evidence type="ECO:0000256" key="8">
    <source>
        <dbReference type="RuleBase" id="RU361216"/>
    </source>
</evidence>
<evidence type="ECO:0000256" key="7">
    <source>
        <dbReference type="ARBA" id="ARBA00023180"/>
    </source>
</evidence>
<feature type="transmembrane region" description="Helical" evidence="8">
    <location>
        <begin position="101"/>
        <end position="123"/>
    </location>
</feature>
<organism evidence="9 10">
    <name type="scientific">Mytilus edulis</name>
    <name type="common">Blue mussel</name>
    <dbReference type="NCBI Taxonomy" id="6550"/>
    <lineage>
        <taxon>Eukaryota</taxon>
        <taxon>Metazoa</taxon>
        <taxon>Spiralia</taxon>
        <taxon>Lophotrochozoa</taxon>
        <taxon>Mollusca</taxon>
        <taxon>Bivalvia</taxon>
        <taxon>Autobranchia</taxon>
        <taxon>Pteriomorphia</taxon>
        <taxon>Mytilida</taxon>
        <taxon>Mytiloidea</taxon>
        <taxon>Mytilidae</taxon>
        <taxon>Mytilinae</taxon>
        <taxon>Mytilus</taxon>
    </lineage>
</organism>
<evidence type="ECO:0000313" key="9">
    <source>
        <dbReference type="EMBL" id="CAG2188936.1"/>
    </source>
</evidence>
<protein>
    <recommendedName>
        <fullName evidence="8">Amino acid transporter</fullName>
    </recommendedName>
</protein>
<dbReference type="Gene3D" id="1.10.3860.10">
    <property type="entry name" value="Sodium:dicarboxylate symporter"/>
    <property type="match status" value="1"/>
</dbReference>
<dbReference type="InterPro" id="IPR036458">
    <property type="entry name" value="Na:dicarbo_symporter_sf"/>
</dbReference>
<comment type="similarity">
    <text evidence="8">Belongs to the dicarboxylate/amino acid:cation symporter (DAACS) (TC 2.A.23) family.</text>
</comment>
<name>A0A8S3Q452_MYTED</name>
<evidence type="ECO:0000256" key="6">
    <source>
        <dbReference type="ARBA" id="ARBA00023136"/>
    </source>
</evidence>
<reference evidence="9" key="1">
    <citation type="submission" date="2021-03" db="EMBL/GenBank/DDBJ databases">
        <authorList>
            <person name="Bekaert M."/>
        </authorList>
    </citation>
    <scope>NUCLEOTIDE SEQUENCE</scope>
</reference>
<keyword evidence="5 8" id="KW-1133">Transmembrane helix</keyword>
<comment type="caution">
    <text evidence="9">The sequence shown here is derived from an EMBL/GenBank/DDBJ whole genome shotgun (WGS) entry which is preliminary data.</text>
</comment>
<dbReference type="PROSITE" id="PS00714">
    <property type="entry name" value="NA_DICARBOXYL_SYMP_2"/>
    <property type="match status" value="1"/>
</dbReference>
<keyword evidence="7" id="KW-0325">Glycoprotein</keyword>
<evidence type="ECO:0000256" key="2">
    <source>
        <dbReference type="ARBA" id="ARBA00022448"/>
    </source>
</evidence>
<dbReference type="OrthoDB" id="5877963at2759"/>
<feature type="transmembrane region" description="Helical" evidence="8">
    <location>
        <begin position="281"/>
        <end position="306"/>
    </location>
</feature>
<dbReference type="Proteomes" id="UP000683360">
    <property type="component" value="Unassembled WGS sequence"/>
</dbReference>
<feature type="transmembrane region" description="Helical" evidence="8">
    <location>
        <begin position="69"/>
        <end position="89"/>
    </location>
</feature>
<dbReference type="PROSITE" id="PS00713">
    <property type="entry name" value="NA_DICARBOXYL_SYMP_1"/>
    <property type="match status" value="1"/>
</dbReference>
<dbReference type="InterPro" id="IPR050746">
    <property type="entry name" value="DAACS"/>
</dbReference>
<dbReference type="GO" id="GO:0005886">
    <property type="term" value="C:plasma membrane"/>
    <property type="evidence" value="ECO:0007669"/>
    <property type="project" value="TreeGrafter"/>
</dbReference>
<comment type="subcellular location">
    <subcellularLocation>
        <location evidence="1 8">Membrane</location>
        <topology evidence="1 8">Multi-pass membrane protein</topology>
    </subcellularLocation>
</comment>
<keyword evidence="3 8" id="KW-0812">Transmembrane</keyword>
<keyword evidence="4 8" id="KW-0769">Symport</keyword>
<proteinExistence type="inferred from homology"/>
<accession>A0A8S3Q452</accession>
<evidence type="ECO:0000256" key="1">
    <source>
        <dbReference type="ARBA" id="ARBA00004141"/>
    </source>
</evidence>
<keyword evidence="6 8" id="KW-0472">Membrane</keyword>
<evidence type="ECO:0000256" key="3">
    <source>
        <dbReference type="ARBA" id="ARBA00022692"/>
    </source>
</evidence>
<dbReference type="PRINTS" id="PR00173">
    <property type="entry name" value="EDTRNSPORT"/>
</dbReference>
<dbReference type="GO" id="GO:0015501">
    <property type="term" value="F:glutamate:sodium symporter activity"/>
    <property type="evidence" value="ECO:0007669"/>
    <property type="project" value="TreeGrafter"/>
</dbReference>
<dbReference type="PANTHER" id="PTHR11958">
    <property type="entry name" value="SODIUM/DICARBOXYLATE SYMPORTER-RELATED"/>
    <property type="match status" value="1"/>
</dbReference>
<sequence length="573" mass="62973">MYKFFNTWARIYNISYYNGERTRTESSKPKRKAVAIGIGLGIGLREIWSPNEKRKLHYLRFPGDLLMNMLKMLILPLIISSLVSSLAFLDAKASGRMGLRAVVYYMLTTLFAVILGIIMVLAISPGTKGSTIDKSGAAKNSEPLDALFDLIRNCFPDNLIEACFKRQQTDIEKLEVNETYINKTSVNHTEYTVTKTVDNPKVNKADGMNILGLVVFSIFFGCTLSKMGKTGKPLADFFECMHLATMKLVTLVIWFSPIGIIFLIAVKLVEMENLGTVFTQLGYYMATVLSGLALHAIITLPLIYFIGVRKNPFIYMFNMLKALLTAWGTASSSATLPVTMECLEVNNKIDERVIKFVTPIGATINMDGTALYEAVAAIFIAQHLGITLSIGEVIVVSLTATAAAIGAAGIPQAGLVTMAIVLTAVGLPIDEITLILPIDWFLDRFRTAINVLGDAYGAGLVAHMSKADLEEMDRREAKENGNGLHIMNGDIDSPQDKYLFALNIDFIGFFVRFIEIDSGQQINVLGDAYGAGLVAHMSKADLEEMDRHEAKENGNGFHIMNGDIDSPQVLTKL</sequence>
<dbReference type="GO" id="GO:0015175">
    <property type="term" value="F:neutral L-amino acid transmembrane transporter activity"/>
    <property type="evidence" value="ECO:0007669"/>
    <property type="project" value="TreeGrafter"/>
</dbReference>
<feature type="transmembrane region" description="Helical" evidence="8">
    <location>
        <begin position="208"/>
        <end position="227"/>
    </location>
</feature>
<dbReference type="InterPro" id="IPR018107">
    <property type="entry name" value="Na-dicarboxylate_symporter_CS"/>
</dbReference>
<dbReference type="PANTHER" id="PTHR11958:SF63">
    <property type="entry name" value="AMINO ACID TRANSPORTER"/>
    <property type="match status" value="1"/>
</dbReference>
<evidence type="ECO:0000256" key="4">
    <source>
        <dbReference type="ARBA" id="ARBA00022847"/>
    </source>
</evidence>
<dbReference type="EMBL" id="CAJPWZ010000279">
    <property type="protein sequence ID" value="CAG2188936.1"/>
    <property type="molecule type" value="Genomic_DNA"/>
</dbReference>
<gene>
    <name evidence="9" type="ORF">MEDL_4330</name>
</gene>
<dbReference type="GO" id="GO:0005313">
    <property type="term" value="F:L-glutamate transmembrane transporter activity"/>
    <property type="evidence" value="ECO:0007669"/>
    <property type="project" value="TreeGrafter"/>
</dbReference>
<evidence type="ECO:0000256" key="5">
    <source>
        <dbReference type="ARBA" id="ARBA00022989"/>
    </source>
</evidence>
<evidence type="ECO:0000313" key="10">
    <source>
        <dbReference type="Proteomes" id="UP000683360"/>
    </source>
</evidence>
<dbReference type="AlphaFoldDB" id="A0A8S3Q452"/>
<feature type="transmembrane region" description="Helical" evidence="8">
    <location>
        <begin position="248"/>
        <end position="269"/>
    </location>
</feature>
<dbReference type="Pfam" id="PF00375">
    <property type="entry name" value="SDF"/>
    <property type="match status" value="1"/>
</dbReference>
<keyword evidence="10" id="KW-1185">Reference proteome</keyword>
<dbReference type="InterPro" id="IPR001991">
    <property type="entry name" value="Na-dicarboxylate_symporter"/>
</dbReference>
<keyword evidence="2 8" id="KW-0813">Transport</keyword>